<evidence type="ECO:0000256" key="1">
    <source>
        <dbReference type="ARBA" id="ARBA00006336"/>
    </source>
</evidence>
<keyword evidence="5" id="KW-1185">Reference proteome</keyword>
<protein>
    <recommendedName>
        <fullName evidence="3">Isochorismatase-like domain-containing protein</fullName>
    </recommendedName>
</protein>
<dbReference type="OrthoDB" id="9785724at2"/>
<proteinExistence type="inferred from homology"/>
<gene>
    <name evidence="4" type="ORF">IV57_GL000932</name>
</gene>
<evidence type="ECO:0000313" key="4">
    <source>
        <dbReference type="EMBL" id="KRO00496.1"/>
    </source>
</evidence>
<dbReference type="SUPFAM" id="SSF52499">
    <property type="entry name" value="Isochorismatase-like hydrolases"/>
    <property type="match status" value="1"/>
</dbReference>
<dbReference type="PANTHER" id="PTHR43540">
    <property type="entry name" value="PEROXYUREIDOACRYLATE/UREIDOACRYLATE AMIDOHYDROLASE-RELATED"/>
    <property type="match status" value="1"/>
</dbReference>
<dbReference type="Gene3D" id="3.40.50.850">
    <property type="entry name" value="Isochorismatase-like"/>
    <property type="match status" value="1"/>
</dbReference>
<feature type="domain" description="Isochorismatase-like" evidence="3">
    <location>
        <begin position="5"/>
        <end position="156"/>
    </location>
</feature>
<comment type="similarity">
    <text evidence="1">Belongs to the isochorismatase family.</text>
</comment>
<dbReference type="InterPro" id="IPR000868">
    <property type="entry name" value="Isochorismatase-like_dom"/>
</dbReference>
<dbReference type="PATRIC" id="fig|993692.3.peg.945"/>
<dbReference type="EMBL" id="JQCF01000002">
    <property type="protein sequence ID" value="KRO00496.1"/>
    <property type="molecule type" value="Genomic_DNA"/>
</dbReference>
<dbReference type="InterPro" id="IPR050272">
    <property type="entry name" value="Isochorismatase-like_hydrls"/>
</dbReference>
<evidence type="ECO:0000313" key="5">
    <source>
        <dbReference type="Proteomes" id="UP000051006"/>
    </source>
</evidence>
<comment type="caution">
    <text evidence="4">The sequence shown here is derived from an EMBL/GenBank/DDBJ whole genome shotgun (WGS) entry which is preliminary data.</text>
</comment>
<dbReference type="PANTHER" id="PTHR43540:SF1">
    <property type="entry name" value="ISOCHORISMATASE HYDROLASE"/>
    <property type="match status" value="1"/>
</dbReference>
<keyword evidence="2" id="KW-0378">Hydrolase</keyword>
<dbReference type="Pfam" id="PF00857">
    <property type="entry name" value="Isochorismatase"/>
    <property type="match status" value="1"/>
</dbReference>
<dbReference type="RefSeq" id="WP_057879770.1">
    <property type="nucleotide sequence ID" value="NZ_JQCF01000002.1"/>
</dbReference>
<dbReference type="Proteomes" id="UP000051006">
    <property type="component" value="Unassembled WGS sequence"/>
</dbReference>
<sequence length="179" mass="20181">MKQGLLVIDVQNDYFPNGKLALHQPEIALQRINQLEKYFLERNLPIIYIQHVKYSASATFFKNGTSGVELHPSLMNKSDSLVIEKHFPNSFYQTNLEMTLQTLEVQQLVICGMMTHMCIDSTTRASKELQFNPVLIQDATATKDLEINGHSTKAADVQNSFIAALANFAEIASTKEFLD</sequence>
<organism evidence="4 5">
    <name type="scientific">Companilactobacillus kimchiensis</name>
    <dbReference type="NCBI Taxonomy" id="993692"/>
    <lineage>
        <taxon>Bacteria</taxon>
        <taxon>Bacillati</taxon>
        <taxon>Bacillota</taxon>
        <taxon>Bacilli</taxon>
        <taxon>Lactobacillales</taxon>
        <taxon>Lactobacillaceae</taxon>
        <taxon>Companilactobacillus</taxon>
    </lineage>
</organism>
<accession>A0A0R2LM88</accession>
<evidence type="ECO:0000259" key="3">
    <source>
        <dbReference type="Pfam" id="PF00857"/>
    </source>
</evidence>
<dbReference type="GO" id="GO:0016787">
    <property type="term" value="F:hydrolase activity"/>
    <property type="evidence" value="ECO:0007669"/>
    <property type="project" value="UniProtKB-KW"/>
</dbReference>
<dbReference type="CDD" id="cd01014">
    <property type="entry name" value="nicotinamidase_related"/>
    <property type="match status" value="1"/>
</dbReference>
<name>A0A0R2LM88_9LACO</name>
<dbReference type="AlphaFoldDB" id="A0A0R2LM88"/>
<evidence type="ECO:0000256" key="2">
    <source>
        <dbReference type="ARBA" id="ARBA00022801"/>
    </source>
</evidence>
<reference evidence="4 5" key="1">
    <citation type="journal article" date="2015" name="Genome Announc.">
        <title>Expanding the biotechnology potential of lactobacilli through comparative genomics of 213 strains and associated genera.</title>
        <authorList>
            <person name="Sun Z."/>
            <person name="Harris H.M."/>
            <person name="McCann A."/>
            <person name="Guo C."/>
            <person name="Argimon S."/>
            <person name="Zhang W."/>
            <person name="Yang X."/>
            <person name="Jeffery I.B."/>
            <person name="Cooney J.C."/>
            <person name="Kagawa T.F."/>
            <person name="Liu W."/>
            <person name="Song Y."/>
            <person name="Salvetti E."/>
            <person name="Wrobel A."/>
            <person name="Rasinkangas P."/>
            <person name="Parkhill J."/>
            <person name="Rea M.C."/>
            <person name="O'Sullivan O."/>
            <person name="Ritari J."/>
            <person name="Douillard F.P."/>
            <person name="Paul Ross R."/>
            <person name="Yang R."/>
            <person name="Briner A.E."/>
            <person name="Felis G.E."/>
            <person name="de Vos W.M."/>
            <person name="Barrangou R."/>
            <person name="Klaenhammer T.R."/>
            <person name="Caufield P.W."/>
            <person name="Cui Y."/>
            <person name="Zhang H."/>
            <person name="O'Toole P.W."/>
        </authorList>
    </citation>
    <scope>NUCLEOTIDE SEQUENCE [LARGE SCALE GENOMIC DNA]</scope>
    <source>
        <strain evidence="4 5">DSM 24716</strain>
    </source>
</reference>
<dbReference type="STRING" id="993692.IV57_GL000932"/>
<dbReference type="InterPro" id="IPR036380">
    <property type="entry name" value="Isochorismatase-like_sf"/>
</dbReference>